<accession>S7Q7P6</accession>
<evidence type="ECO:0000313" key="2">
    <source>
        <dbReference type="EMBL" id="EPQ55478.1"/>
    </source>
</evidence>
<evidence type="ECO:0000313" key="3">
    <source>
        <dbReference type="Proteomes" id="UP000030669"/>
    </source>
</evidence>
<dbReference type="AlphaFoldDB" id="S7Q7P6"/>
<proteinExistence type="predicted"/>
<protein>
    <submittedName>
        <fullName evidence="2">Uncharacterized protein</fullName>
    </submittedName>
</protein>
<feature type="compositionally biased region" description="Basic residues" evidence="1">
    <location>
        <begin position="155"/>
        <end position="164"/>
    </location>
</feature>
<dbReference type="RefSeq" id="XP_007866587.1">
    <property type="nucleotide sequence ID" value="XM_007868396.1"/>
</dbReference>
<dbReference type="GeneID" id="19309566"/>
<dbReference type="Proteomes" id="UP000030669">
    <property type="component" value="Unassembled WGS sequence"/>
</dbReference>
<dbReference type="HOGENOM" id="CLU_1337629_0_0_1"/>
<gene>
    <name evidence="2" type="ORF">GLOTRDRAFT_93908</name>
</gene>
<evidence type="ECO:0000256" key="1">
    <source>
        <dbReference type="SAM" id="MobiDB-lite"/>
    </source>
</evidence>
<feature type="compositionally biased region" description="Basic and acidic residues" evidence="1">
    <location>
        <begin position="122"/>
        <end position="132"/>
    </location>
</feature>
<feature type="region of interest" description="Disordered" evidence="1">
    <location>
        <begin position="67"/>
        <end position="205"/>
    </location>
</feature>
<keyword evidence="3" id="KW-1185">Reference proteome</keyword>
<dbReference type="EMBL" id="KB469302">
    <property type="protein sequence ID" value="EPQ55478.1"/>
    <property type="molecule type" value="Genomic_DNA"/>
</dbReference>
<feature type="compositionally biased region" description="Polar residues" evidence="1">
    <location>
        <begin position="75"/>
        <end position="86"/>
    </location>
</feature>
<sequence length="205" mass="22692">MDNRSYAADMRLVDDSSWVAFPSLASGIGNEGRNCSSHCDKHDMISVSGVTAVDATLSHLIIPQVQVQGQGNQPHTHPSRSVSPDESPSEKARGKHPRRTSPDPNQQLEDLEEMEGLTIEEQFERIEEEFSKEMPSSPEGPNTLTELEVPLPWMSKRKHRHISSIKKAWPGSMRNGLKKRARALPSDVELSTSSSEAESDKAHMG</sequence>
<name>S7Q7P6_GLOTA</name>
<reference evidence="2 3" key="1">
    <citation type="journal article" date="2012" name="Science">
        <title>The Paleozoic origin of enzymatic lignin decomposition reconstructed from 31 fungal genomes.</title>
        <authorList>
            <person name="Floudas D."/>
            <person name="Binder M."/>
            <person name="Riley R."/>
            <person name="Barry K."/>
            <person name="Blanchette R.A."/>
            <person name="Henrissat B."/>
            <person name="Martinez A.T."/>
            <person name="Otillar R."/>
            <person name="Spatafora J.W."/>
            <person name="Yadav J.S."/>
            <person name="Aerts A."/>
            <person name="Benoit I."/>
            <person name="Boyd A."/>
            <person name="Carlson A."/>
            <person name="Copeland A."/>
            <person name="Coutinho P.M."/>
            <person name="de Vries R.P."/>
            <person name="Ferreira P."/>
            <person name="Findley K."/>
            <person name="Foster B."/>
            <person name="Gaskell J."/>
            <person name="Glotzer D."/>
            <person name="Gorecki P."/>
            <person name="Heitman J."/>
            <person name="Hesse C."/>
            <person name="Hori C."/>
            <person name="Igarashi K."/>
            <person name="Jurgens J.A."/>
            <person name="Kallen N."/>
            <person name="Kersten P."/>
            <person name="Kohler A."/>
            <person name="Kuees U."/>
            <person name="Kumar T.K.A."/>
            <person name="Kuo A."/>
            <person name="LaButti K."/>
            <person name="Larrondo L.F."/>
            <person name="Lindquist E."/>
            <person name="Ling A."/>
            <person name="Lombard V."/>
            <person name="Lucas S."/>
            <person name="Lundell T."/>
            <person name="Martin R."/>
            <person name="McLaughlin D.J."/>
            <person name="Morgenstern I."/>
            <person name="Morin E."/>
            <person name="Murat C."/>
            <person name="Nagy L.G."/>
            <person name="Nolan M."/>
            <person name="Ohm R.A."/>
            <person name="Patyshakuliyeva A."/>
            <person name="Rokas A."/>
            <person name="Ruiz-Duenas F.J."/>
            <person name="Sabat G."/>
            <person name="Salamov A."/>
            <person name="Samejima M."/>
            <person name="Schmutz J."/>
            <person name="Slot J.C."/>
            <person name="St John F."/>
            <person name="Stenlid J."/>
            <person name="Sun H."/>
            <person name="Sun S."/>
            <person name="Syed K."/>
            <person name="Tsang A."/>
            <person name="Wiebenga A."/>
            <person name="Young D."/>
            <person name="Pisabarro A."/>
            <person name="Eastwood D.C."/>
            <person name="Martin F."/>
            <person name="Cullen D."/>
            <person name="Grigoriev I.V."/>
            <person name="Hibbett D.S."/>
        </authorList>
    </citation>
    <scope>NUCLEOTIDE SEQUENCE [LARGE SCALE GENOMIC DNA]</scope>
    <source>
        <strain evidence="2 3">ATCC 11539</strain>
    </source>
</reference>
<organism evidence="2 3">
    <name type="scientific">Gloeophyllum trabeum (strain ATCC 11539 / FP-39264 / Madison 617)</name>
    <name type="common">Brown rot fungus</name>
    <dbReference type="NCBI Taxonomy" id="670483"/>
    <lineage>
        <taxon>Eukaryota</taxon>
        <taxon>Fungi</taxon>
        <taxon>Dikarya</taxon>
        <taxon>Basidiomycota</taxon>
        <taxon>Agaricomycotina</taxon>
        <taxon>Agaricomycetes</taxon>
        <taxon>Gloeophyllales</taxon>
        <taxon>Gloeophyllaceae</taxon>
        <taxon>Gloeophyllum</taxon>
    </lineage>
</organism>
<dbReference type="KEGG" id="gtr:GLOTRDRAFT_93908"/>